<dbReference type="AlphaFoldDB" id="A0A0C2FMP1"/>
<proteinExistence type="predicted"/>
<keyword evidence="2" id="KW-1185">Reference proteome</keyword>
<dbReference type="Proteomes" id="UP000031675">
    <property type="component" value="Unassembled WGS sequence"/>
</dbReference>
<name>A0A0C2FMP1_9ACTN</name>
<evidence type="ECO:0000313" key="1">
    <source>
        <dbReference type="EMBL" id="KII00635.1"/>
    </source>
</evidence>
<protein>
    <submittedName>
        <fullName evidence="1">Uncharacterized protein</fullName>
    </submittedName>
</protein>
<accession>A0A0C2FMP1</accession>
<comment type="caution">
    <text evidence="1">The sequence shown here is derived from an EMBL/GenBank/DDBJ whole genome shotgun (WGS) entry which is preliminary data.</text>
</comment>
<gene>
    <name evidence="1" type="ORF">LP52_00605</name>
</gene>
<organism evidence="1 2">
    <name type="scientific">Streptomonospora alba</name>
    <dbReference type="NCBI Taxonomy" id="183763"/>
    <lineage>
        <taxon>Bacteria</taxon>
        <taxon>Bacillati</taxon>
        <taxon>Actinomycetota</taxon>
        <taxon>Actinomycetes</taxon>
        <taxon>Streptosporangiales</taxon>
        <taxon>Nocardiopsidaceae</taxon>
        <taxon>Streptomonospora</taxon>
    </lineage>
</organism>
<reference evidence="2" key="1">
    <citation type="journal article" date="2015" name="Chem. Biol.">
        <title>Structure, bioactivity, and resistance mechanism of streptomonomicin, an unusual lasso Peptide from an understudied halophilic actinomycete.</title>
        <authorList>
            <person name="Metelev M."/>
            <person name="Tietz J.I."/>
            <person name="Melby J.O."/>
            <person name="Blair P.M."/>
            <person name="Zhu L."/>
            <person name="Livnat I."/>
            <person name="Severinov K."/>
            <person name="Mitchell D.A."/>
        </authorList>
    </citation>
    <scope>NUCLEOTIDE SEQUENCE [LARGE SCALE GENOMIC DNA]</scope>
    <source>
        <strain evidence="2">YIM 90003</strain>
    </source>
</reference>
<dbReference type="EMBL" id="JROO01000001">
    <property type="protein sequence ID" value="KII00635.1"/>
    <property type="molecule type" value="Genomic_DNA"/>
</dbReference>
<evidence type="ECO:0000313" key="2">
    <source>
        <dbReference type="Proteomes" id="UP000031675"/>
    </source>
</evidence>
<sequence length="72" mass="7597">MMLAHPGCSIEYVPSSATTRAREFLFLGLQNAPAGKLVADENRGGDPAAFLLSLRPRRADEGVIEDVGDGAP</sequence>